<dbReference type="Proteomes" id="UP000461768">
    <property type="component" value="Unassembled WGS sequence"/>
</dbReference>
<reference evidence="9 10" key="2">
    <citation type="submission" date="2020-02" db="EMBL/GenBank/DDBJ databases">
        <title>Candidatus Galacturonibacter soehngenii shows hetero-acetogenic catabolism of galacturonic acid but lacks a canonical carbon monoxide dehydrogenase/acetyl-CoA synthase complex.</title>
        <authorList>
            <person name="Diender M."/>
            <person name="Stouten G.R."/>
            <person name="Petersen J.F."/>
            <person name="Nielsen P.H."/>
            <person name="Dueholm M.S."/>
            <person name="Pronk J.T."/>
            <person name="Van Loosdrecht M.C.M."/>
        </authorList>
    </citation>
    <scope>NUCLEOTIDE SEQUENCE [LARGE SCALE GENOMIC DNA]</scope>
    <source>
        <strain evidence="9">GalUA</strain>
    </source>
</reference>
<dbReference type="GO" id="GO:0016020">
    <property type="term" value="C:membrane"/>
    <property type="evidence" value="ECO:0007669"/>
    <property type="project" value="InterPro"/>
</dbReference>
<proteinExistence type="predicted"/>
<organism evidence="9 10">
    <name type="scientific">Candidatus Galacturonatibacter soehngenii</name>
    <dbReference type="NCBI Taxonomy" id="2307010"/>
    <lineage>
        <taxon>Bacteria</taxon>
        <taxon>Bacillati</taxon>
        <taxon>Bacillota</taxon>
        <taxon>Clostridia</taxon>
        <taxon>Lachnospirales</taxon>
        <taxon>Lachnospiraceae</taxon>
        <taxon>Candidatus Galacturonatibacter</taxon>
    </lineage>
</organism>
<dbReference type="PIRSF" id="PIRSF036408">
    <property type="entry name" value="PduS_prd"/>
    <property type="match status" value="1"/>
</dbReference>
<name>A0A7V7QNK8_9FIRM</name>
<keyword evidence="7" id="KW-0411">Iron-sulfur</keyword>
<dbReference type="GO" id="GO:0051539">
    <property type="term" value="F:4 iron, 4 sulfur cluster binding"/>
    <property type="evidence" value="ECO:0007669"/>
    <property type="project" value="UniProtKB-KW"/>
</dbReference>
<keyword evidence="1" id="KW-0813">Transport</keyword>
<reference evidence="9 10" key="1">
    <citation type="submission" date="2019-09" db="EMBL/GenBank/DDBJ databases">
        <authorList>
            <person name="Valk L.C."/>
        </authorList>
    </citation>
    <scope>NUCLEOTIDE SEQUENCE [LARGE SCALE GENOMIC DNA]</scope>
    <source>
        <strain evidence="9">GalUA</strain>
    </source>
</reference>
<keyword evidence="2" id="KW-0004">4Fe-4S</keyword>
<gene>
    <name evidence="9" type="ORF">F7O84_02060</name>
</gene>
<dbReference type="InterPro" id="IPR026902">
    <property type="entry name" value="RnfC_N"/>
</dbReference>
<keyword evidence="4" id="KW-0677">Repeat</keyword>
<dbReference type="InterPro" id="IPR009051">
    <property type="entry name" value="Helical_ferredxn"/>
</dbReference>
<accession>A0A7V7QNK8</accession>
<dbReference type="RefSeq" id="WP_151141330.1">
    <property type="nucleotide sequence ID" value="NZ_WAGX01000003.1"/>
</dbReference>
<dbReference type="GO" id="GO:0009055">
    <property type="term" value="F:electron transfer activity"/>
    <property type="evidence" value="ECO:0007669"/>
    <property type="project" value="InterPro"/>
</dbReference>
<dbReference type="InterPro" id="IPR017054">
    <property type="entry name" value="PduS"/>
</dbReference>
<evidence type="ECO:0000256" key="2">
    <source>
        <dbReference type="ARBA" id="ARBA00022485"/>
    </source>
</evidence>
<evidence type="ECO:0000256" key="1">
    <source>
        <dbReference type="ARBA" id="ARBA00022448"/>
    </source>
</evidence>
<sequence>MNLIETIKEAGIVGAGGAGFPTHIKLNTKAEYFIVNAAECEPLIETDKYLCRTFADELIKGIMIISNHLGASKSVIALKGKYKTEIAALKVAIERNNAEIEIFEMRTFYPAGDEQIIVQQVTGKSIPERGIPIEVGSVVDNVGTVIGIYEAVSKQKMVTDKYLSVVGEVAEPIMLKVPLGTSIRSCIQAANPRITDYAIILGGPMMGRVFSDDTLIDQQYVTKTTGNIIVLPKDHYLIKRSKVTIDRIKHQTRSACIQCRMCTDLCPRYQIGHQIKPHLVMRNVWRENSIKINEEFIKSFGDAVNCCDCGLCEMFSCPMGLSPRRVNQYMKGKLREKGIMVDKNVNPVARASVDVSKVPTDRLIARLNLGKYNGLHAHTCIELTPDEVFIPLSQHIGKPAIAIKATGDYVHIGELIGSADDTGLSTNIHASVNGTVKEVTQTGIRITLN</sequence>
<dbReference type="PROSITE" id="PS00198">
    <property type="entry name" value="4FE4S_FER_1"/>
    <property type="match status" value="1"/>
</dbReference>
<keyword evidence="6" id="KW-0408">Iron</keyword>
<evidence type="ECO:0000256" key="6">
    <source>
        <dbReference type="ARBA" id="ARBA00023004"/>
    </source>
</evidence>
<dbReference type="PANTHER" id="PTHR43034:SF2">
    <property type="entry name" value="ION-TRANSLOCATING OXIDOREDUCTASE COMPLEX SUBUNIT C"/>
    <property type="match status" value="1"/>
</dbReference>
<dbReference type="EMBL" id="WAGX01000003">
    <property type="protein sequence ID" value="KAB1440636.1"/>
    <property type="molecule type" value="Genomic_DNA"/>
</dbReference>
<dbReference type="InterPro" id="IPR011538">
    <property type="entry name" value="Nuo51_FMN-bd"/>
</dbReference>
<dbReference type="InterPro" id="IPR010208">
    <property type="entry name" value="Ion_transpt_RnfC/RsxC"/>
</dbReference>
<evidence type="ECO:0000313" key="9">
    <source>
        <dbReference type="EMBL" id="KAB1440636.1"/>
    </source>
</evidence>
<dbReference type="InterPro" id="IPR037225">
    <property type="entry name" value="Nuo51_FMN-bd_sf"/>
</dbReference>
<dbReference type="AlphaFoldDB" id="A0A7V7QNK8"/>
<comment type="caution">
    <text evidence="9">The sequence shown here is derived from an EMBL/GenBank/DDBJ whole genome shotgun (WGS) entry which is preliminary data.</text>
</comment>
<dbReference type="GO" id="GO:0046872">
    <property type="term" value="F:metal ion binding"/>
    <property type="evidence" value="ECO:0007669"/>
    <property type="project" value="UniProtKB-KW"/>
</dbReference>
<evidence type="ECO:0000256" key="3">
    <source>
        <dbReference type="ARBA" id="ARBA00022723"/>
    </source>
</evidence>
<dbReference type="Pfam" id="PF13534">
    <property type="entry name" value="Fer4_17"/>
    <property type="match status" value="1"/>
</dbReference>
<evidence type="ECO:0000256" key="7">
    <source>
        <dbReference type="ARBA" id="ARBA00023014"/>
    </source>
</evidence>
<dbReference type="PANTHER" id="PTHR43034">
    <property type="entry name" value="ION-TRANSLOCATING OXIDOREDUCTASE COMPLEX SUBUNIT C"/>
    <property type="match status" value="1"/>
</dbReference>
<dbReference type="OrthoDB" id="9767754at2"/>
<dbReference type="InterPro" id="IPR017900">
    <property type="entry name" value="4Fe4S_Fe_S_CS"/>
</dbReference>
<evidence type="ECO:0000256" key="4">
    <source>
        <dbReference type="ARBA" id="ARBA00022737"/>
    </source>
</evidence>
<keyword evidence="10" id="KW-1185">Reference proteome</keyword>
<dbReference type="SUPFAM" id="SSF46548">
    <property type="entry name" value="alpha-helical ferredoxin"/>
    <property type="match status" value="1"/>
</dbReference>
<evidence type="ECO:0000259" key="8">
    <source>
        <dbReference type="PROSITE" id="PS51379"/>
    </source>
</evidence>
<dbReference type="PROSITE" id="PS51379">
    <property type="entry name" value="4FE4S_FER_2"/>
    <property type="match status" value="1"/>
</dbReference>
<dbReference type="SUPFAM" id="SSF142019">
    <property type="entry name" value="Nqo1 FMN-binding domain-like"/>
    <property type="match status" value="1"/>
</dbReference>
<feature type="domain" description="4Fe-4S ferredoxin-type" evidence="8">
    <location>
        <begin position="246"/>
        <end position="278"/>
    </location>
</feature>
<evidence type="ECO:0000313" key="10">
    <source>
        <dbReference type="Proteomes" id="UP000461768"/>
    </source>
</evidence>
<dbReference type="Pfam" id="PF13375">
    <property type="entry name" value="RnfC_N"/>
    <property type="match status" value="1"/>
</dbReference>
<dbReference type="InterPro" id="IPR017896">
    <property type="entry name" value="4Fe4S_Fe-S-bd"/>
</dbReference>
<dbReference type="Gene3D" id="1.10.1060.10">
    <property type="entry name" value="Alpha-helical ferredoxin"/>
    <property type="match status" value="1"/>
</dbReference>
<keyword evidence="3" id="KW-0479">Metal-binding</keyword>
<evidence type="ECO:0000256" key="5">
    <source>
        <dbReference type="ARBA" id="ARBA00022982"/>
    </source>
</evidence>
<dbReference type="Gene3D" id="3.40.50.11540">
    <property type="entry name" value="NADH-ubiquinone oxidoreductase 51kDa subunit"/>
    <property type="match status" value="1"/>
</dbReference>
<dbReference type="Pfam" id="PF01512">
    <property type="entry name" value="Complex1_51K"/>
    <property type="match status" value="1"/>
</dbReference>
<dbReference type="SUPFAM" id="SSF142984">
    <property type="entry name" value="Nqo1 middle domain-like"/>
    <property type="match status" value="1"/>
</dbReference>
<protein>
    <submittedName>
        <fullName evidence="9">Proton-conducting membrane transporter</fullName>
    </submittedName>
</protein>
<keyword evidence="5" id="KW-0249">Electron transport</keyword>